<dbReference type="Gene3D" id="1.20.910.10">
    <property type="entry name" value="Heme oxygenase-like"/>
    <property type="match status" value="1"/>
</dbReference>
<dbReference type="InterPro" id="IPR016053">
    <property type="entry name" value="Haem_Oase-like"/>
</dbReference>
<protein>
    <submittedName>
        <fullName evidence="1">Heme oxygenase</fullName>
    </submittedName>
</protein>
<evidence type="ECO:0000313" key="2">
    <source>
        <dbReference type="Proteomes" id="UP000264217"/>
    </source>
</evidence>
<dbReference type="AlphaFoldDB" id="A0A372NUM9"/>
<dbReference type="OrthoDB" id="114943at2"/>
<name>A0A372NUM9_9SPHI</name>
<evidence type="ECO:0000313" key="1">
    <source>
        <dbReference type="EMBL" id="RFZ92970.1"/>
    </source>
</evidence>
<dbReference type="InterPro" id="IPR016084">
    <property type="entry name" value="Haem_Oase-like_multi-hlx"/>
</dbReference>
<dbReference type="GO" id="GO:0006788">
    <property type="term" value="P:heme oxidation"/>
    <property type="evidence" value="ECO:0007669"/>
    <property type="project" value="InterPro"/>
</dbReference>
<dbReference type="CDD" id="cd19166">
    <property type="entry name" value="HemeO-bac"/>
    <property type="match status" value="1"/>
</dbReference>
<dbReference type="RefSeq" id="WP_117392679.1">
    <property type="nucleotide sequence ID" value="NZ_QWDC01000002.1"/>
</dbReference>
<dbReference type="GO" id="GO:0004392">
    <property type="term" value="F:heme oxygenase (decyclizing) activity"/>
    <property type="evidence" value="ECO:0007669"/>
    <property type="project" value="InterPro"/>
</dbReference>
<reference evidence="1 2" key="1">
    <citation type="submission" date="2018-08" db="EMBL/GenBank/DDBJ databases">
        <title>Mucilaginibacter sp. MYSH2.</title>
        <authorList>
            <person name="Seo T."/>
        </authorList>
    </citation>
    <scope>NUCLEOTIDE SEQUENCE [LARGE SCALE GENOMIC DNA]</scope>
    <source>
        <strain evidence="1 2">MYSH2</strain>
    </source>
</reference>
<keyword evidence="2" id="KW-1185">Reference proteome</keyword>
<dbReference type="SUPFAM" id="SSF48613">
    <property type="entry name" value="Heme oxygenase-like"/>
    <property type="match status" value="1"/>
</dbReference>
<comment type="caution">
    <text evidence="1">The sequence shown here is derived from an EMBL/GenBank/DDBJ whole genome shotgun (WGS) entry which is preliminary data.</text>
</comment>
<dbReference type="Proteomes" id="UP000264217">
    <property type="component" value="Unassembled WGS sequence"/>
</dbReference>
<gene>
    <name evidence="1" type="ORF">D0C36_16415</name>
</gene>
<sequence>MLSEKLKEETKQNHQILEKALVGNLKAIRNQGEYVELLKLFYGYFGGLEESIAQSIDPNLLPDNAERRKIEYIANDIEALGGDVPAKAEGADLPRIQSHLEALGALYVIEGSTLGGKIISKMMQQQLGLSGDGLSFFSGYGDRTEQMWNTFKDVLNAQAENPEQEAAVIAAANQTFLKFGDWFAKHQQTA</sequence>
<dbReference type="Pfam" id="PF01126">
    <property type="entry name" value="Heme_oxygenase"/>
    <property type="match status" value="1"/>
</dbReference>
<accession>A0A372NUM9</accession>
<proteinExistence type="predicted"/>
<dbReference type="EMBL" id="QWDC01000002">
    <property type="protein sequence ID" value="RFZ92970.1"/>
    <property type="molecule type" value="Genomic_DNA"/>
</dbReference>
<organism evidence="1 2">
    <name type="scientific">Mucilaginibacter conchicola</name>
    <dbReference type="NCBI Taxonomy" id="2303333"/>
    <lineage>
        <taxon>Bacteria</taxon>
        <taxon>Pseudomonadati</taxon>
        <taxon>Bacteroidota</taxon>
        <taxon>Sphingobacteriia</taxon>
        <taxon>Sphingobacteriales</taxon>
        <taxon>Sphingobacteriaceae</taxon>
        <taxon>Mucilaginibacter</taxon>
    </lineage>
</organism>